<evidence type="ECO:0000313" key="2">
    <source>
        <dbReference type="EMBL" id="ADE40105.1"/>
    </source>
</evidence>
<feature type="domain" description="Methyltransferase type 11" evidence="1">
    <location>
        <begin position="76"/>
        <end position="130"/>
    </location>
</feature>
<proteinExistence type="predicted"/>
<dbReference type="Gene3D" id="3.40.50.150">
    <property type="entry name" value="Vaccinia Virus protein VP39"/>
    <property type="match status" value="1"/>
</dbReference>
<dbReference type="Proteomes" id="UP000007460">
    <property type="component" value="Chromosome"/>
</dbReference>
<dbReference type="AlphaFoldDB" id="D5BMR2"/>
<keyword evidence="3" id="KW-1185">Reference proteome</keyword>
<dbReference type="InterPro" id="IPR029063">
    <property type="entry name" value="SAM-dependent_MTases_sf"/>
</dbReference>
<name>D5BMR2_PUNMI</name>
<dbReference type="OrthoDB" id="9800231at2"/>
<dbReference type="GO" id="GO:0008757">
    <property type="term" value="F:S-adenosylmethionine-dependent methyltransferase activity"/>
    <property type="evidence" value="ECO:0007669"/>
    <property type="project" value="InterPro"/>
</dbReference>
<dbReference type="EMBL" id="CP001751">
    <property type="protein sequence ID" value="ADE40105.1"/>
    <property type="molecule type" value="Genomic_DNA"/>
</dbReference>
<dbReference type="KEGG" id="apb:SAR116_1862"/>
<dbReference type="RefSeq" id="WP_013046732.1">
    <property type="nucleotide sequence ID" value="NC_014010.1"/>
</dbReference>
<dbReference type="SUPFAM" id="SSF53335">
    <property type="entry name" value="S-adenosyl-L-methionine-dependent methyltransferases"/>
    <property type="match status" value="1"/>
</dbReference>
<reference evidence="2 3" key="1">
    <citation type="journal article" date="2010" name="J. Bacteriol.">
        <title>Complete genome sequence of "Candidatus Puniceispirillum marinum" IMCC1322, a representative of the SAR116 clade in the Alphaproteobacteria.</title>
        <authorList>
            <person name="Oh H.M."/>
            <person name="Kwon K.K."/>
            <person name="Kang I."/>
            <person name="Kang S.G."/>
            <person name="Lee J.H."/>
            <person name="Kim S.J."/>
            <person name="Cho J.C."/>
        </authorList>
    </citation>
    <scope>NUCLEOTIDE SEQUENCE [LARGE SCALE GENOMIC DNA]</scope>
    <source>
        <strain evidence="2 3">IMCC1322</strain>
    </source>
</reference>
<dbReference type="Pfam" id="PF08241">
    <property type="entry name" value="Methyltransf_11"/>
    <property type="match status" value="1"/>
</dbReference>
<dbReference type="HOGENOM" id="CLU_048277_0_0_5"/>
<protein>
    <recommendedName>
        <fullName evidence="1">Methyltransferase type 11 domain-containing protein</fullName>
    </recommendedName>
</protein>
<organism evidence="2 3">
    <name type="scientific">Puniceispirillum marinum (strain IMCC1322)</name>
    <dbReference type="NCBI Taxonomy" id="488538"/>
    <lineage>
        <taxon>Bacteria</taxon>
        <taxon>Pseudomonadati</taxon>
        <taxon>Pseudomonadota</taxon>
        <taxon>Alphaproteobacteria</taxon>
        <taxon>Candidatus Puniceispirillales</taxon>
        <taxon>Candidatus Puniceispirillaceae</taxon>
        <taxon>Candidatus Puniceispirillum</taxon>
    </lineage>
</organism>
<dbReference type="STRING" id="488538.SAR116_1862"/>
<dbReference type="InterPro" id="IPR013216">
    <property type="entry name" value="Methyltransf_11"/>
</dbReference>
<evidence type="ECO:0000313" key="3">
    <source>
        <dbReference type="Proteomes" id="UP000007460"/>
    </source>
</evidence>
<accession>D5BMR2</accession>
<evidence type="ECO:0000259" key="1">
    <source>
        <dbReference type="Pfam" id="PF08241"/>
    </source>
</evidence>
<dbReference type="eggNOG" id="COG2226">
    <property type="taxonomic scope" value="Bacteria"/>
</dbReference>
<gene>
    <name evidence="2" type="ordered locus">SAR116_1862</name>
</gene>
<sequence>MYRDTVQIQSFYDTPLGVTVTRLLDPYIRPFWDNRADAYNAVFGYGPPFLNMIDDAAKAKAIALMPARHGAVIWPQTGQVRTILGNGHNLPLPDVQLDRLMLTHALEFDDDPAWLLDECWRVLDGAGKLLVMVPNRRGIWTHRETTPLGHGRPFSRRQLETALTQHGFEVNHVHRVVFIPPMQRGPLLRFASTCEQFGQRCWPALGAILLIEATKMLYAPAGNTRKVASGKSSVLQVLSP</sequence>